<evidence type="ECO:0000313" key="3">
    <source>
        <dbReference type="Proteomes" id="UP000799770"/>
    </source>
</evidence>
<accession>A0A6A5YGT7</accession>
<feature type="compositionally biased region" description="Low complexity" evidence="1">
    <location>
        <begin position="7"/>
        <end position="19"/>
    </location>
</feature>
<protein>
    <submittedName>
        <fullName evidence="2">Uncharacterized protein</fullName>
    </submittedName>
</protein>
<gene>
    <name evidence="2" type="ORF">BDV96DRAFT_592492</name>
</gene>
<keyword evidence="3" id="KW-1185">Reference proteome</keyword>
<evidence type="ECO:0000256" key="1">
    <source>
        <dbReference type="SAM" id="MobiDB-lite"/>
    </source>
</evidence>
<proteinExistence type="predicted"/>
<feature type="region of interest" description="Disordered" evidence="1">
    <location>
        <begin position="1"/>
        <end position="24"/>
    </location>
</feature>
<dbReference type="Proteomes" id="UP000799770">
    <property type="component" value="Unassembled WGS sequence"/>
</dbReference>
<organism evidence="2 3">
    <name type="scientific">Lophiotrema nucula</name>
    <dbReference type="NCBI Taxonomy" id="690887"/>
    <lineage>
        <taxon>Eukaryota</taxon>
        <taxon>Fungi</taxon>
        <taxon>Dikarya</taxon>
        <taxon>Ascomycota</taxon>
        <taxon>Pezizomycotina</taxon>
        <taxon>Dothideomycetes</taxon>
        <taxon>Pleosporomycetidae</taxon>
        <taxon>Pleosporales</taxon>
        <taxon>Lophiotremataceae</taxon>
        <taxon>Lophiotrema</taxon>
    </lineage>
</organism>
<sequence length="271" mass="29387">MSLPPGSSRASIATTATASPPDYASATSATETVVRSAQIPAGSLEALTRFGDAICDDPQSEESVSGLKGAGVRLLRTFAIALLHADGLYITTLIQVIGKELVMITEDSSAQAQYETICNAMDIKIAKIRGGKFIGDTRRFAALIPAAITIILHLDRAELEQVIRTVILRLGKTPTSVDYNWALGLLPKVLSTRNADFDASMVCRDLEELTPETRAAHLAHLSDYELKAVIARKMARRSRDRGAIERAAQVLFEDGENGFHDSAEWEAERYA</sequence>
<dbReference type="EMBL" id="ML977381">
    <property type="protein sequence ID" value="KAF2105411.1"/>
    <property type="molecule type" value="Genomic_DNA"/>
</dbReference>
<name>A0A6A5YGT7_9PLEO</name>
<evidence type="ECO:0000313" key="2">
    <source>
        <dbReference type="EMBL" id="KAF2105411.1"/>
    </source>
</evidence>
<reference evidence="2" key="1">
    <citation type="journal article" date="2020" name="Stud. Mycol.">
        <title>101 Dothideomycetes genomes: a test case for predicting lifestyles and emergence of pathogens.</title>
        <authorList>
            <person name="Haridas S."/>
            <person name="Albert R."/>
            <person name="Binder M."/>
            <person name="Bloem J."/>
            <person name="Labutti K."/>
            <person name="Salamov A."/>
            <person name="Andreopoulos B."/>
            <person name="Baker S."/>
            <person name="Barry K."/>
            <person name="Bills G."/>
            <person name="Bluhm B."/>
            <person name="Cannon C."/>
            <person name="Castanera R."/>
            <person name="Culley D."/>
            <person name="Daum C."/>
            <person name="Ezra D."/>
            <person name="Gonzalez J."/>
            <person name="Henrissat B."/>
            <person name="Kuo A."/>
            <person name="Liang C."/>
            <person name="Lipzen A."/>
            <person name="Lutzoni F."/>
            <person name="Magnuson J."/>
            <person name="Mondo S."/>
            <person name="Nolan M."/>
            <person name="Ohm R."/>
            <person name="Pangilinan J."/>
            <person name="Park H.-J."/>
            <person name="Ramirez L."/>
            <person name="Alfaro M."/>
            <person name="Sun H."/>
            <person name="Tritt A."/>
            <person name="Yoshinaga Y."/>
            <person name="Zwiers L.-H."/>
            <person name="Turgeon B."/>
            <person name="Goodwin S."/>
            <person name="Spatafora J."/>
            <person name="Crous P."/>
            <person name="Grigoriev I."/>
        </authorList>
    </citation>
    <scope>NUCLEOTIDE SEQUENCE</scope>
    <source>
        <strain evidence="2">CBS 627.86</strain>
    </source>
</reference>
<dbReference type="AlphaFoldDB" id="A0A6A5YGT7"/>